<protein>
    <submittedName>
        <fullName evidence="2">Uncharacterized protein</fullName>
    </submittedName>
</protein>
<dbReference type="HOGENOM" id="CLU_2807310_0_0_5"/>
<reference evidence="2 3" key="1">
    <citation type="journal article" date="2014" name="Genome Announc.">
        <title>Complete genome sequence of Magnetospirillum gryphiswaldense MSR-1.</title>
        <authorList>
            <person name="Wang X."/>
            <person name="Wang Q."/>
            <person name="Zhang W."/>
            <person name="Wang Y."/>
            <person name="Li L."/>
            <person name="Wen T."/>
            <person name="Zhang T."/>
            <person name="Zhang Y."/>
            <person name="Xu J."/>
            <person name="Hu J."/>
            <person name="Li S."/>
            <person name="Liu L."/>
            <person name="Liu J."/>
            <person name="Jiang W."/>
            <person name="Tian J."/>
            <person name="Li Y."/>
            <person name="Schuler D."/>
            <person name="Wang L."/>
            <person name="Li J."/>
        </authorList>
    </citation>
    <scope>NUCLEOTIDE SEQUENCE [LARGE SCALE GENOMIC DNA]</scope>
    <source>
        <strain evidence="3">DSM 6361 / JCM 21280 / NBRC 15271 / MSR-1</strain>
    </source>
</reference>
<dbReference type="Proteomes" id="UP000018922">
    <property type="component" value="Chromosome I"/>
</dbReference>
<dbReference type="STRING" id="1430440.MGMSRv2__2465"/>
<keyword evidence="3" id="KW-1185">Reference proteome</keyword>
<dbReference type="AlphaFoldDB" id="V6F2C5"/>
<gene>
    <name evidence="2" type="ordered locus">MGMSRv2__2465</name>
</gene>
<dbReference type="KEGG" id="mgy:MGMSRv2__2465"/>
<feature type="region of interest" description="Disordered" evidence="1">
    <location>
        <begin position="1"/>
        <end position="39"/>
    </location>
</feature>
<dbReference type="EMBL" id="HG794546">
    <property type="protein sequence ID" value="CDK99680.1"/>
    <property type="molecule type" value="Genomic_DNA"/>
</dbReference>
<sequence length="67" mass="7707">MVLNKHPFRDTISPSVEHVSGSRRRRTLPPKAKPPESDAFRGFKLGGRCRIRTYDPLIKSQLLYQLS</sequence>
<proteinExistence type="predicted"/>
<organism evidence="2 3">
    <name type="scientific">Magnetospirillum gryphiswaldense (strain DSM 6361 / JCM 21280 / NBRC 15271 / MSR-1)</name>
    <dbReference type="NCBI Taxonomy" id="431944"/>
    <lineage>
        <taxon>Bacteria</taxon>
        <taxon>Pseudomonadati</taxon>
        <taxon>Pseudomonadota</taxon>
        <taxon>Alphaproteobacteria</taxon>
        <taxon>Rhodospirillales</taxon>
        <taxon>Rhodospirillaceae</taxon>
        <taxon>Magnetospirillum</taxon>
    </lineage>
</organism>
<evidence type="ECO:0000313" key="3">
    <source>
        <dbReference type="Proteomes" id="UP000018922"/>
    </source>
</evidence>
<dbReference type="AntiFam" id="ANF00012">
    <property type="entry name" value="tRNA translation"/>
</dbReference>
<name>V6F2C5_MAGGM</name>
<accession>V6F2C5</accession>
<evidence type="ECO:0000256" key="1">
    <source>
        <dbReference type="SAM" id="MobiDB-lite"/>
    </source>
</evidence>
<evidence type="ECO:0000313" key="2">
    <source>
        <dbReference type="EMBL" id="CDK99680.1"/>
    </source>
</evidence>